<dbReference type="SUPFAM" id="SSF88659">
    <property type="entry name" value="Sigma3 and sigma4 domains of RNA polymerase sigma factors"/>
    <property type="match status" value="1"/>
</dbReference>
<evidence type="ECO:0000313" key="1">
    <source>
        <dbReference type="EMBL" id="MFC0531835.1"/>
    </source>
</evidence>
<comment type="caution">
    <text evidence="1">The sequence shown here is derived from an EMBL/GenBank/DDBJ whole genome shotgun (WGS) entry which is preliminary data.</text>
</comment>
<evidence type="ECO:0008006" key="3">
    <source>
        <dbReference type="Google" id="ProtNLM"/>
    </source>
</evidence>
<gene>
    <name evidence="1" type="ORF">ACFFIA_29720</name>
</gene>
<dbReference type="Proteomes" id="UP001589867">
    <property type="component" value="Unassembled WGS sequence"/>
</dbReference>
<sequence length="160" mass="17455">MTAELTDLAEVAAARARLDEHERELIERARHHGATWHQIAAVLGLASRQAAQQRHQRLVESARARRRALDLAYAPGLAAVRAAVVALDRWIEADQGWDAHFTRADLVRQTVRAALDAGPGSLYALAVHIAADLSGAGEQRLPLPVRQALAELRQALSTED</sequence>
<proteinExistence type="predicted"/>
<protein>
    <recommendedName>
        <fullName evidence="3">HTH myb-type domain-containing protein</fullName>
    </recommendedName>
</protein>
<dbReference type="InterPro" id="IPR013324">
    <property type="entry name" value="RNA_pol_sigma_r3/r4-like"/>
</dbReference>
<accession>A0ABV6MAS9</accession>
<reference evidence="1 2" key="1">
    <citation type="submission" date="2024-09" db="EMBL/GenBank/DDBJ databases">
        <authorList>
            <person name="Sun Q."/>
            <person name="Mori K."/>
        </authorList>
    </citation>
    <scope>NUCLEOTIDE SEQUENCE [LARGE SCALE GENOMIC DNA]</scope>
    <source>
        <strain evidence="1 2">TBRC 3947</strain>
    </source>
</reference>
<keyword evidence="2" id="KW-1185">Reference proteome</keyword>
<dbReference type="EMBL" id="JBHLUH010000061">
    <property type="protein sequence ID" value="MFC0531835.1"/>
    <property type="molecule type" value="Genomic_DNA"/>
</dbReference>
<evidence type="ECO:0000313" key="2">
    <source>
        <dbReference type="Proteomes" id="UP001589867"/>
    </source>
</evidence>
<dbReference type="RefSeq" id="WP_377256958.1">
    <property type="nucleotide sequence ID" value="NZ_JBHLUH010000061.1"/>
</dbReference>
<name>A0ABV6MAS9_9ACTN</name>
<organism evidence="1 2">
    <name type="scientific">Phytohabitans kaempferiae</name>
    <dbReference type="NCBI Taxonomy" id="1620943"/>
    <lineage>
        <taxon>Bacteria</taxon>
        <taxon>Bacillati</taxon>
        <taxon>Actinomycetota</taxon>
        <taxon>Actinomycetes</taxon>
        <taxon>Micromonosporales</taxon>
        <taxon>Micromonosporaceae</taxon>
    </lineage>
</organism>